<reference evidence="4 5" key="1">
    <citation type="journal article" date="2014" name="PLoS Genet.">
        <title>Phylogenetically driven sequencing of extremely halophilic archaea reveals strategies for static and dynamic osmo-response.</title>
        <authorList>
            <person name="Becker E.A."/>
            <person name="Seitzer P.M."/>
            <person name="Tritt A."/>
            <person name="Larsen D."/>
            <person name="Krusor M."/>
            <person name="Yao A.I."/>
            <person name="Wu D."/>
            <person name="Madern D."/>
            <person name="Eisen J.A."/>
            <person name="Darling A.E."/>
            <person name="Facciotti M.T."/>
        </authorList>
    </citation>
    <scope>NUCLEOTIDE SEQUENCE [LARGE SCALE GENOMIC DNA]</scope>
    <source>
        <strain evidence="4 5">DSM 8989</strain>
    </source>
</reference>
<dbReference type="InterPro" id="IPR047650">
    <property type="entry name" value="Transpos_IS110"/>
</dbReference>
<organism evidence="4 5">
    <name type="scientific">Halococcus salifodinae DSM 8989</name>
    <dbReference type="NCBI Taxonomy" id="1227456"/>
    <lineage>
        <taxon>Archaea</taxon>
        <taxon>Methanobacteriati</taxon>
        <taxon>Methanobacteriota</taxon>
        <taxon>Stenosarchaea group</taxon>
        <taxon>Halobacteria</taxon>
        <taxon>Halobacteriales</taxon>
        <taxon>Halococcaceae</taxon>
        <taxon>Halococcus</taxon>
    </lineage>
</organism>
<gene>
    <name evidence="4" type="ORF">C450_12265</name>
</gene>
<evidence type="ECO:0000259" key="2">
    <source>
        <dbReference type="Pfam" id="PF01548"/>
    </source>
</evidence>
<name>M0N053_9EURY</name>
<dbReference type="EMBL" id="AOME01000068">
    <property type="protein sequence ID" value="EMA51251.1"/>
    <property type="molecule type" value="Genomic_DNA"/>
</dbReference>
<dbReference type="OrthoDB" id="220158at2157"/>
<keyword evidence="1" id="KW-0175">Coiled coil</keyword>
<dbReference type="GO" id="GO:0004803">
    <property type="term" value="F:transposase activity"/>
    <property type="evidence" value="ECO:0007669"/>
    <property type="project" value="InterPro"/>
</dbReference>
<dbReference type="PANTHER" id="PTHR33055">
    <property type="entry name" value="TRANSPOSASE FOR INSERTION SEQUENCE ELEMENT IS1111A"/>
    <property type="match status" value="1"/>
</dbReference>
<evidence type="ECO:0000256" key="1">
    <source>
        <dbReference type="SAM" id="Coils"/>
    </source>
</evidence>
<protein>
    <submittedName>
        <fullName evidence="4">Transposase (ISH18)</fullName>
    </submittedName>
</protein>
<dbReference type="Pfam" id="PF02371">
    <property type="entry name" value="Transposase_20"/>
    <property type="match status" value="1"/>
</dbReference>
<evidence type="ECO:0000259" key="3">
    <source>
        <dbReference type="Pfam" id="PF02371"/>
    </source>
</evidence>
<feature type="domain" description="Transposase IS110-like N-terminal" evidence="2">
    <location>
        <begin position="3"/>
        <end position="143"/>
    </location>
</feature>
<keyword evidence="5" id="KW-1185">Reference proteome</keyword>
<dbReference type="GO" id="GO:0003677">
    <property type="term" value="F:DNA binding"/>
    <property type="evidence" value="ECO:0007669"/>
    <property type="project" value="InterPro"/>
</dbReference>
<dbReference type="NCBIfam" id="NF033542">
    <property type="entry name" value="transpos_IS110"/>
    <property type="match status" value="1"/>
</dbReference>
<dbReference type="AlphaFoldDB" id="M0N053"/>
<dbReference type="PATRIC" id="fig|1227456.3.peg.2482"/>
<dbReference type="RefSeq" id="WP_005043700.1">
    <property type="nucleotide sequence ID" value="NZ_AOME01000068.1"/>
</dbReference>
<dbReference type="GO" id="GO:0006313">
    <property type="term" value="P:DNA transposition"/>
    <property type="evidence" value="ECO:0007669"/>
    <property type="project" value="InterPro"/>
</dbReference>
<dbReference type="Proteomes" id="UP000011625">
    <property type="component" value="Unassembled WGS sequence"/>
</dbReference>
<dbReference type="InterPro" id="IPR002525">
    <property type="entry name" value="Transp_IS110-like_N"/>
</dbReference>
<feature type="domain" description="Transposase IS116/IS110/IS902 C-terminal" evidence="3">
    <location>
        <begin position="204"/>
        <end position="289"/>
    </location>
</feature>
<dbReference type="Pfam" id="PF01548">
    <property type="entry name" value="DEDD_Tnp_IS110"/>
    <property type="match status" value="1"/>
</dbReference>
<accession>M0N053</accession>
<dbReference type="PANTHER" id="PTHR33055:SF13">
    <property type="entry name" value="TRANSPOSASE"/>
    <property type="match status" value="1"/>
</dbReference>
<evidence type="ECO:0000313" key="5">
    <source>
        <dbReference type="Proteomes" id="UP000011625"/>
    </source>
</evidence>
<feature type="coiled-coil region" evidence="1">
    <location>
        <begin position="173"/>
        <end position="200"/>
    </location>
</feature>
<sequence>MFLGIDLHDHEAQVAVVDDDGNLQEEIRLPTNRLDELAEEYAGGEAAIEASSHYRAAYEMLDEHLDVTVANPSENRVIADATVKTDRLDAKRLAHLLHTGWIAESYVPEDEIRELRDLARARRSLVKERTAEKNRVRAVLKRTNNTYDSELFGPTGREFLAELSLSSPDRTIIEAHLAVIDELDEQMEMLEEKIERRVLESPAAQLLLTIPGVGQTTAAVIVAELGEIDRFDTDKEVVNYAGLDPMVHQSGETEIHGSISKKGPGALRWALVESARIAVRCEEYFGNFYTRLKQKKNDQIAIVATARKLLVSVFYMLKRNEPFDPPEAAT</sequence>
<proteinExistence type="predicted"/>
<evidence type="ECO:0000313" key="4">
    <source>
        <dbReference type="EMBL" id="EMA51251.1"/>
    </source>
</evidence>
<comment type="caution">
    <text evidence="4">The sequence shown here is derived from an EMBL/GenBank/DDBJ whole genome shotgun (WGS) entry which is preliminary data.</text>
</comment>
<dbReference type="InterPro" id="IPR003346">
    <property type="entry name" value="Transposase_20"/>
</dbReference>